<dbReference type="OrthoDB" id="9812547at2"/>
<keyword evidence="4 6" id="KW-1133">Transmembrane helix</keyword>
<feature type="domain" description="EamA" evidence="7">
    <location>
        <begin position="13"/>
        <end position="141"/>
    </location>
</feature>
<gene>
    <name evidence="8" type="ORF">LARV_00305</name>
</gene>
<dbReference type="AlphaFoldDB" id="A0A0S7BBS8"/>
<evidence type="ECO:0000313" key="8">
    <source>
        <dbReference type="EMBL" id="GAP12569.1"/>
    </source>
</evidence>
<accession>A0A0S7BBS8</accession>
<dbReference type="InterPro" id="IPR037185">
    <property type="entry name" value="EmrE-like"/>
</dbReference>
<keyword evidence="5 6" id="KW-0472">Membrane</keyword>
<feature type="transmembrane region" description="Helical" evidence="6">
    <location>
        <begin position="96"/>
        <end position="115"/>
    </location>
</feature>
<comment type="subcellular location">
    <subcellularLocation>
        <location evidence="1">Membrane</location>
        <topology evidence="1">Multi-pass membrane protein</topology>
    </subcellularLocation>
</comment>
<feature type="domain" description="EamA" evidence="7">
    <location>
        <begin position="153"/>
        <end position="284"/>
    </location>
</feature>
<reference evidence="8" key="1">
    <citation type="submission" date="2015-07" db="EMBL/GenBank/DDBJ databases">
        <title>Draft Genome Sequences of Anaerolinea thermolimosa IMO-1, Bellilinea caldifistulae GOMI-1, Leptolinea tardivitalis YMTK-2, Levilinea saccharolytica KIBI-1,Longilinea arvoryzae KOME-1, Previously Described as Members of the Anaerolineaceae (Chloroflexi).</title>
        <authorList>
            <person name="Sekiguchi Y."/>
            <person name="Ohashi A."/>
            <person name="Matsuura N."/>
            <person name="Tourlousse M.D."/>
        </authorList>
    </citation>
    <scope>NUCLEOTIDE SEQUENCE [LARGE SCALE GENOMIC DNA]</scope>
    <source>
        <strain evidence="8">KOME-1</strain>
    </source>
</reference>
<feature type="transmembrane region" description="Helical" evidence="6">
    <location>
        <begin position="243"/>
        <end position="261"/>
    </location>
</feature>
<evidence type="ECO:0000256" key="3">
    <source>
        <dbReference type="ARBA" id="ARBA00022692"/>
    </source>
</evidence>
<evidence type="ECO:0000256" key="4">
    <source>
        <dbReference type="ARBA" id="ARBA00022989"/>
    </source>
</evidence>
<dbReference type="PANTHER" id="PTHR32322:SF2">
    <property type="entry name" value="EAMA DOMAIN-CONTAINING PROTEIN"/>
    <property type="match status" value="1"/>
</dbReference>
<protein>
    <submittedName>
        <fullName evidence="8">Permease of the drug/metabolite transporter (DMT) superfamily</fullName>
    </submittedName>
</protein>
<keyword evidence="9" id="KW-1185">Reference proteome</keyword>
<dbReference type="InterPro" id="IPR050638">
    <property type="entry name" value="AA-Vitamin_Transporters"/>
</dbReference>
<comment type="similarity">
    <text evidence="2">Belongs to the EamA transporter family.</text>
</comment>
<evidence type="ECO:0000256" key="5">
    <source>
        <dbReference type="ARBA" id="ARBA00023136"/>
    </source>
</evidence>
<feature type="transmembrane region" description="Helical" evidence="6">
    <location>
        <begin position="183"/>
        <end position="202"/>
    </location>
</feature>
<dbReference type="GO" id="GO:0016020">
    <property type="term" value="C:membrane"/>
    <property type="evidence" value="ECO:0007669"/>
    <property type="project" value="UniProtKB-SubCell"/>
</dbReference>
<sequence length="301" mass="32222">MKNLVGERATLAAFLMTIFLAGFNGLGVRLTVEELPPFWGAVLRFVPAFLILAGIAAIKRLPLPSGRNLLGAVLYGVLNFGANYSFLYWGLQKVQAGTAGIFLALVPLFTLIFAVAQRLEPFRLRALFGSLLSLAGIAVIYGAKGPANAPLAALLAITLGSVCFAEAGLLIKRFPGSHPVTTNMIGMAVGSVILFLMSMLFHEPHPVPVKATTWGALIYLILFGSCAIFILTVYVLNRWPASTVSYSFVIFPFIGIAASAWLDHEKFTPWVFVGAVLVVAGVYFGSLRASQKRAVEGSPAD</sequence>
<feature type="transmembrane region" description="Helical" evidence="6">
    <location>
        <begin position="69"/>
        <end position="90"/>
    </location>
</feature>
<evidence type="ECO:0000256" key="6">
    <source>
        <dbReference type="SAM" id="Phobius"/>
    </source>
</evidence>
<feature type="transmembrane region" description="Helical" evidence="6">
    <location>
        <begin position="214"/>
        <end position="236"/>
    </location>
</feature>
<dbReference type="RefSeq" id="WP_075071982.1">
    <property type="nucleotide sequence ID" value="NZ_DF967972.1"/>
</dbReference>
<name>A0A0S7BBS8_9CHLR</name>
<dbReference type="STRING" id="360412.LARV_00305"/>
<dbReference type="InterPro" id="IPR000620">
    <property type="entry name" value="EamA_dom"/>
</dbReference>
<feature type="transmembrane region" description="Helical" evidence="6">
    <location>
        <begin position="122"/>
        <end position="143"/>
    </location>
</feature>
<feature type="transmembrane region" description="Helical" evidence="6">
    <location>
        <begin position="38"/>
        <end position="57"/>
    </location>
</feature>
<organism evidence="8">
    <name type="scientific">Longilinea arvoryzae</name>
    <dbReference type="NCBI Taxonomy" id="360412"/>
    <lineage>
        <taxon>Bacteria</taxon>
        <taxon>Bacillati</taxon>
        <taxon>Chloroflexota</taxon>
        <taxon>Anaerolineae</taxon>
        <taxon>Anaerolineales</taxon>
        <taxon>Anaerolineaceae</taxon>
        <taxon>Longilinea</taxon>
    </lineage>
</organism>
<dbReference type="SUPFAM" id="SSF103481">
    <property type="entry name" value="Multidrug resistance efflux transporter EmrE"/>
    <property type="match status" value="2"/>
</dbReference>
<evidence type="ECO:0000313" key="9">
    <source>
        <dbReference type="Proteomes" id="UP000055060"/>
    </source>
</evidence>
<feature type="transmembrane region" description="Helical" evidence="6">
    <location>
        <begin position="12"/>
        <end position="32"/>
    </location>
</feature>
<feature type="transmembrane region" description="Helical" evidence="6">
    <location>
        <begin position="267"/>
        <end position="285"/>
    </location>
</feature>
<dbReference type="PANTHER" id="PTHR32322">
    <property type="entry name" value="INNER MEMBRANE TRANSPORTER"/>
    <property type="match status" value="1"/>
</dbReference>
<dbReference type="EMBL" id="DF967972">
    <property type="protein sequence ID" value="GAP12569.1"/>
    <property type="molecule type" value="Genomic_DNA"/>
</dbReference>
<feature type="transmembrane region" description="Helical" evidence="6">
    <location>
        <begin position="149"/>
        <end position="171"/>
    </location>
</feature>
<evidence type="ECO:0000256" key="2">
    <source>
        <dbReference type="ARBA" id="ARBA00007362"/>
    </source>
</evidence>
<evidence type="ECO:0000256" key="1">
    <source>
        <dbReference type="ARBA" id="ARBA00004141"/>
    </source>
</evidence>
<keyword evidence="3 6" id="KW-0812">Transmembrane</keyword>
<proteinExistence type="inferred from homology"/>
<dbReference type="Proteomes" id="UP000055060">
    <property type="component" value="Unassembled WGS sequence"/>
</dbReference>
<dbReference type="Pfam" id="PF00892">
    <property type="entry name" value="EamA"/>
    <property type="match status" value="2"/>
</dbReference>
<evidence type="ECO:0000259" key="7">
    <source>
        <dbReference type="Pfam" id="PF00892"/>
    </source>
</evidence>